<reference evidence="1" key="2">
    <citation type="journal article" date="2015" name="Fish Shellfish Immunol.">
        <title>Early steps in the European eel (Anguilla anguilla)-Vibrio vulnificus interaction in the gills: Role of the RtxA13 toxin.</title>
        <authorList>
            <person name="Callol A."/>
            <person name="Pajuelo D."/>
            <person name="Ebbesson L."/>
            <person name="Teles M."/>
            <person name="MacKenzie S."/>
            <person name="Amaro C."/>
        </authorList>
    </citation>
    <scope>NUCLEOTIDE SEQUENCE</scope>
</reference>
<accession>A0A0E9UTR4</accession>
<name>A0A0E9UTR4_ANGAN</name>
<dbReference type="AlphaFoldDB" id="A0A0E9UTR4"/>
<reference evidence="1" key="1">
    <citation type="submission" date="2014-11" db="EMBL/GenBank/DDBJ databases">
        <authorList>
            <person name="Amaro Gonzalez C."/>
        </authorList>
    </citation>
    <scope>NUCLEOTIDE SEQUENCE</scope>
</reference>
<organism evidence="1">
    <name type="scientific">Anguilla anguilla</name>
    <name type="common">European freshwater eel</name>
    <name type="synonym">Muraena anguilla</name>
    <dbReference type="NCBI Taxonomy" id="7936"/>
    <lineage>
        <taxon>Eukaryota</taxon>
        <taxon>Metazoa</taxon>
        <taxon>Chordata</taxon>
        <taxon>Craniata</taxon>
        <taxon>Vertebrata</taxon>
        <taxon>Euteleostomi</taxon>
        <taxon>Actinopterygii</taxon>
        <taxon>Neopterygii</taxon>
        <taxon>Teleostei</taxon>
        <taxon>Anguilliformes</taxon>
        <taxon>Anguillidae</taxon>
        <taxon>Anguilla</taxon>
    </lineage>
</organism>
<sequence length="52" mass="5931">MVFSYFGPGNLPSHSLAVFTAIVYRKIHSYCIHIISSVIWNAYVSFHLLCNI</sequence>
<evidence type="ECO:0000313" key="1">
    <source>
        <dbReference type="EMBL" id="JAH69229.1"/>
    </source>
</evidence>
<dbReference type="EMBL" id="GBXM01039348">
    <property type="protein sequence ID" value="JAH69229.1"/>
    <property type="molecule type" value="Transcribed_RNA"/>
</dbReference>
<protein>
    <submittedName>
        <fullName evidence="1">Uncharacterized protein</fullName>
    </submittedName>
</protein>
<proteinExistence type="predicted"/>